<proteinExistence type="predicted"/>
<comment type="caution">
    <text evidence="3">The sequence shown here is derived from an EMBL/GenBank/DDBJ whole genome shotgun (WGS) entry which is preliminary data.</text>
</comment>
<reference evidence="3" key="1">
    <citation type="journal article" date="2014" name="Int. J. Syst. Evol. Microbiol.">
        <title>Complete genome sequence of Corynebacterium casei LMG S-19264T (=DSM 44701T), isolated from a smear-ripened cheese.</title>
        <authorList>
            <consortium name="US DOE Joint Genome Institute (JGI-PGF)"/>
            <person name="Walter F."/>
            <person name="Albersmeier A."/>
            <person name="Kalinowski J."/>
            <person name="Ruckert C."/>
        </authorList>
    </citation>
    <scope>NUCLEOTIDE SEQUENCE</scope>
    <source>
        <strain evidence="3">CGMCC 1.15034</strain>
    </source>
</reference>
<feature type="compositionally biased region" description="Polar residues" evidence="1">
    <location>
        <begin position="66"/>
        <end position="76"/>
    </location>
</feature>
<evidence type="ECO:0000313" key="4">
    <source>
        <dbReference type="Proteomes" id="UP000625079"/>
    </source>
</evidence>
<feature type="domain" description="Transposase IS66 C-terminal" evidence="2">
    <location>
        <begin position="28"/>
        <end position="64"/>
    </location>
</feature>
<evidence type="ECO:0000259" key="2">
    <source>
        <dbReference type="Pfam" id="PF13817"/>
    </source>
</evidence>
<evidence type="ECO:0000256" key="1">
    <source>
        <dbReference type="SAM" id="MobiDB-lite"/>
    </source>
</evidence>
<feature type="region of interest" description="Disordered" evidence="1">
    <location>
        <begin position="62"/>
        <end position="85"/>
    </location>
</feature>
<organism evidence="3 4">
    <name type="scientific">Bradyrhizobium guangdongense</name>
    <dbReference type="NCBI Taxonomy" id="1325090"/>
    <lineage>
        <taxon>Bacteria</taxon>
        <taxon>Pseudomonadati</taxon>
        <taxon>Pseudomonadota</taxon>
        <taxon>Alphaproteobacteria</taxon>
        <taxon>Hyphomicrobiales</taxon>
        <taxon>Nitrobacteraceae</taxon>
        <taxon>Bradyrhizobium</taxon>
    </lineage>
</organism>
<evidence type="ECO:0000313" key="3">
    <source>
        <dbReference type="EMBL" id="GGI34498.1"/>
    </source>
</evidence>
<reference evidence="3" key="2">
    <citation type="submission" date="2022-12" db="EMBL/GenBank/DDBJ databases">
        <authorList>
            <person name="Sun Q."/>
            <person name="Zhou Y."/>
        </authorList>
    </citation>
    <scope>NUCLEOTIDE SEQUENCE</scope>
    <source>
        <strain evidence="3">CGMCC 1.15034</strain>
    </source>
</reference>
<protein>
    <recommendedName>
        <fullName evidence="2">Transposase IS66 C-terminal domain-containing protein</fullName>
    </recommendedName>
</protein>
<sequence length="85" mass="9394">MRGIALGRRNWTFAGSLRGAERAAIMLTMITTCRLNDVDPKARLSDVLARIADLPASRLRELLPGNGSSRAKPTNCNRHELPRPQ</sequence>
<dbReference type="Proteomes" id="UP000625079">
    <property type="component" value="Unassembled WGS sequence"/>
</dbReference>
<dbReference type="EMBL" id="BMHC01000045">
    <property type="protein sequence ID" value="GGI34498.1"/>
    <property type="molecule type" value="Genomic_DNA"/>
</dbReference>
<gene>
    <name evidence="3" type="ORF">GCM10010987_79680</name>
</gene>
<dbReference type="InterPro" id="IPR039552">
    <property type="entry name" value="IS66_C"/>
</dbReference>
<dbReference type="Pfam" id="PF13817">
    <property type="entry name" value="DDE_Tnp_IS66_C"/>
    <property type="match status" value="1"/>
</dbReference>
<dbReference type="AlphaFoldDB" id="A0AA88BCY2"/>
<name>A0AA88BCY2_9BRAD</name>
<accession>A0AA88BCY2</accession>